<reference evidence="6" key="3">
    <citation type="submission" date="2020-06" db="EMBL/GenBank/DDBJ databases">
        <title>Helianthus annuus Genome sequencing and assembly Release 2.</title>
        <authorList>
            <person name="Gouzy J."/>
            <person name="Langlade N."/>
            <person name="Munos S."/>
        </authorList>
    </citation>
    <scope>NUCLEOTIDE SEQUENCE</scope>
    <source>
        <tissue evidence="6">Leaves</tissue>
    </source>
</reference>
<dbReference type="FunCoup" id="A0A251U8A4">
    <property type="interactions" value="327"/>
</dbReference>
<dbReference type="OMA" id="HEFRMES"/>
<keyword evidence="1" id="KW-0805">Transcription regulation</keyword>
<sequence>MSNISLVEATLPPGFRFHPRDEELICDYLFNKFSLSGSPLLIEIDLNKCEPWDLPETACVGGKDWYFYSHRDRKYATGLRTNRATVSGYWKATGKDRSILRNRTLVGMRKTLVFYLGRAPKGKKSNWVMHEFRLQGPQTPSVDSSLKDDLVLCRVFCKNRETTDEKQNNLGSINKYRSHEDTIKCSSSLPPLMEPYSLSFDQSQHAYNNNNNIFNQQVPCFSTIFNQYNPQCDLINNHHVFSTIISPPPQPPNLTISSPSSSSSSHCGGKKDVIKAVLNRFNDATFSFGEENSDQSFLSDADLAVTMWYP</sequence>
<evidence type="ECO:0000259" key="5">
    <source>
        <dbReference type="PROSITE" id="PS51005"/>
    </source>
</evidence>
<dbReference type="GO" id="GO:0006355">
    <property type="term" value="P:regulation of DNA-templated transcription"/>
    <property type="evidence" value="ECO:0007669"/>
    <property type="project" value="InterPro"/>
</dbReference>
<evidence type="ECO:0000256" key="1">
    <source>
        <dbReference type="ARBA" id="ARBA00023015"/>
    </source>
</evidence>
<evidence type="ECO:0000256" key="3">
    <source>
        <dbReference type="ARBA" id="ARBA00023163"/>
    </source>
</evidence>
<dbReference type="Gene3D" id="2.170.150.80">
    <property type="entry name" value="NAC domain"/>
    <property type="match status" value="1"/>
</dbReference>
<dbReference type="SUPFAM" id="SSF101941">
    <property type="entry name" value="NAC domain"/>
    <property type="match status" value="1"/>
</dbReference>
<dbReference type="InterPro" id="IPR036093">
    <property type="entry name" value="NAC_dom_sf"/>
</dbReference>
<evidence type="ECO:0000313" key="8">
    <source>
        <dbReference type="Proteomes" id="UP000215914"/>
    </source>
</evidence>
<dbReference type="InParanoid" id="A0A251U8A4"/>
<reference evidence="7" key="2">
    <citation type="submission" date="2017-02" db="EMBL/GenBank/DDBJ databases">
        <title>Sunflower complete genome.</title>
        <authorList>
            <person name="Langlade N."/>
            <person name="Munos S."/>
        </authorList>
    </citation>
    <scope>NUCLEOTIDE SEQUENCE [LARGE SCALE GENOMIC DNA]</scope>
    <source>
        <tissue evidence="7">Leaves</tissue>
    </source>
</reference>
<organism evidence="7 8">
    <name type="scientific">Helianthus annuus</name>
    <name type="common">Common sunflower</name>
    <dbReference type="NCBI Taxonomy" id="4232"/>
    <lineage>
        <taxon>Eukaryota</taxon>
        <taxon>Viridiplantae</taxon>
        <taxon>Streptophyta</taxon>
        <taxon>Embryophyta</taxon>
        <taxon>Tracheophyta</taxon>
        <taxon>Spermatophyta</taxon>
        <taxon>Magnoliopsida</taxon>
        <taxon>eudicotyledons</taxon>
        <taxon>Gunneridae</taxon>
        <taxon>Pentapetalae</taxon>
        <taxon>asterids</taxon>
        <taxon>campanulids</taxon>
        <taxon>Asterales</taxon>
        <taxon>Asteraceae</taxon>
        <taxon>Asteroideae</taxon>
        <taxon>Heliantheae alliance</taxon>
        <taxon>Heliantheae</taxon>
        <taxon>Helianthus</taxon>
    </lineage>
</organism>
<evidence type="ECO:0000313" key="7">
    <source>
        <dbReference type="EMBL" id="OTG19319.1"/>
    </source>
</evidence>
<dbReference type="Gramene" id="mRNA:HanXRQr2_Chr08g0349931">
    <property type="protein sequence ID" value="mRNA:HanXRQr2_Chr08g0349931"/>
    <property type="gene ID" value="HanXRQr2_Chr08g0349931"/>
</dbReference>
<keyword evidence="3" id="KW-0804">Transcription</keyword>
<accession>A0A251U8A4</accession>
<evidence type="ECO:0000313" key="6">
    <source>
        <dbReference type="EMBL" id="KAF5796308.1"/>
    </source>
</evidence>
<dbReference type="PANTHER" id="PTHR31744:SF96">
    <property type="entry name" value="NAC DOMAIN-CONTAINING PROTEIN 21_22"/>
    <property type="match status" value="1"/>
</dbReference>
<keyword evidence="2" id="KW-0238">DNA-binding</keyword>
<evidence type="ECO:0000256" key="4">
    <source>
        <dbReference type="ARBA" id="ARBA00023242"/>
    </source>
</evidence>
<dbReference type="PROSITE" id="PS51005">
    <property type="entry name" value="NAC"/>
    <property type="match status" value="1"/>
</dbReference>
<dbReference type="GO" id="GO:0000976">
    <property type="term" value="F:transcription cis-regulatory region binding"/>
    <property type="evidence" value="ECO:0007669"/>
    <property type="project" value="UniProtKB-ARBA"/>
</dbReference>
<dbReference type="FunFam" id="2.170.150.80:FF:000006">
    <property type="entry name" value="NAC domain-containing protein 100-like"/>
    <property type="match status" value="1"/>
</dbReference>
<dbReference type="PANTHER" id="PTHR31744">
    <property type="entry name" value="PROTEIN CUP-SHAPED COTYLEDON 2-RELATED"/>
    <property type="match status" value="1"/>
</dbReference>
<dbReference type="EMBL" id="MNCJ02000323">
    <property type="protein sequence ID" value="KAF5796308.1"/>
    <property type="molecule type" value="Genomic_DNA"/>
</dbReference>
<reference evidence="6 8" key="1">
    <citation type="journal article" date="2017" name="Nature">
        <title>The sunflower genome provides insights into oil metabolism, flowering and Asterid evolution.</title>
        <authorList>
            <person name="Badouin H."/>
            <person name="Gouzy J."/>
            <person name="Grassa C.J."/>
            <person name="Murat F."/>
            <person name="Staton S.E."/>
            <person name="Cottret L."/>
            <person name="Lelandais-Briere C."/>
            <person name="Owens G.L."/>
            <person name="Carrere S."/>
            <person name="Mayjonade B."/>
            <person name="Legrand L."/>
            <person name="Gill N."/>
            <person name="Kane N.C."/>
            <person name="Bowers J.E."/>
            <person name="Hubner S."/>
            <person name="Bellec A."/>
            <person name="Berard A."/>
            <person name="Berges H."/>
            <person name="Blanchet N."/>
            <person name="Boniface M.C."/>
            <person name="Brunel D."/>
            <person name="Catrice O."/>
            <person name="Chaidir N."/>
            <person name="Claudel C."/>
            <person name="Donnadieu C."/>
            <person name="Faraut T."/>
            <person name="Fievet G."/>
            <person name="Helmstetter N."/>
            <person name="King M."/>
            <person name="Knapp S.J."/>
            <person name="Lai Z."/>
            <person name="Le Paslier M.C."/>
            <person name="Lippi Y."/>
            <person name="Lorenzon L."/>
            <person name="Mandel J.R."/>
            <person name="Marage G."/>
            <person name="Marchand G."/>
            <person name="Marquand E."/>
            <person name="Bret-Mestries E."/>
            <person name="Morien E."/>
            <person name="Nambeesan S."/>
            <person name="Nguyen T."/>
            <person name="Pegot-Espagnet P."/>
            <person name="Pouilly N."/>
            <person name="Raftis F."/>
            <person name="Sallet E."/>
            <person name="Schiex T."/>
            <person name="Thomas J."/>
            <person name="Vandecasteele C."/>
            <person name="Vares D."/>
            <person name="Vear F."/>
            <person name="Vautrin S."/>
            <person name="Crespi M."/>
            <person name="Mangin B."/>
            <person name="Burke J.M."/>
            <person name="Salse J."/>
            <person name="Munos S."/>
            <person name="Vincourt P."/>
            <person name="Rieseberg L.H."/>
            <person name="Langlade N.B."/>
        </authorList>
    </citation>
    <scope>NUCLEOTIDE SEQUENCE [LARGE SCALE GENOMIC DNA]</scope>
    <source>
        <strain evidence="8">cv. SF193</strain>
        <tissue evidence="6">Leaves</tissue>
    </source>
</reference>
<name>A0A251U8A4_HELAN</name>
<proteinExistence type="predicted"/>
<evidence type="ECO:0000256" key="2">
    <source>
        <dbReference type="ARBA" id="ARBA00023125"/>
    </source>
</evidence>
<keyword evidence="8" id="KW-1185">Reference proteome</keyword>
<dbReference type="Proteomes" id="UP000215914">
    <property type="component" value="Chromosome 8"/>
</dbReference>
<gene>
    <name evidence="7" type="ORF">HannXRQ_Chr08g0232781</name>
    <name evidence="6" type="ORF">HanXRQr2_Chr08g0349931</name>
</gene>
<keyword evidence="4" id="KW-0539">Nucleus</keyword>
<dbReference type="EMBL" id="CM007897">
    <property type="protein sequence ID" value="OTG19319.1"/>
    <property type="molecule type" value="Genomic_DNA"/>
</dbReference>
<protein>
    <submittedName>
        <fullName evidence="7">Putative NAC domain-containing protein</fullName>
    </submittedName>
    <submittedName>
        <fullName evidence="6">Transcription factor NAM family</fullName>
    </submittedName>
</protein>
<feature type="domain" description="NAC" evidence="5">
    <location>
        <begin position="11"/>
        <end position="158"/>
    </location>
</feature>
<dbReference type="OrthoDB" id="744205at2759"/>
<dbReference type="Pfam" id="PF02365">
    <property type="entry name" value="NAM"/>
    <property type="match status" value="1"/>
</dbReference>
<dbReference type="AlphaFoldDB" id="A0A251U8A4"/>
<dbReference type="InterPro" id="IPR003441">
    <property type="entry name" value="NAC-dom"/>
</dbReference>